<evidence type="ECO:0008006" key="3">
    <source>
        <dbReference type="Google" id="ProtNLM"/>
    </source>
</evidence>
<gene>
    <name evidence="1" type="ORF">BMBtpLA2_67</name>
</gene>
<dbReference type="EMBL" id="KX190833">
    <property type="protein sequence ID" value="ANT40027.1"/>
    <property type="molecule type" value="Genomic_DNA"/>
</dbReference>
<reference evidence="1 2" key="1">
    <citation type="submission" date="2016-05" db="EMBL/GenBank/DDBJ databases">
        <title>Undiscovered low abundance phages are ubiquitous in bacterial genomes.</title>
        <authorList>
            <person name="Dong Z."/>
            <person name="Liu H."/>
            <person name="Zheng J."/>
            <person name="Peng D."/>
        </authorList>
    </citation>
    <scope>NUCLEOTIDE SEQUENCE [LARGE SCALE GENOMIC DNA]</scope>
</reference>
<evidence type="ECO:0000313" key="2">
    <source>
        <dbReference type="Proteomes" id="UP000221937"/>
    </source>
</evidence>
<keyword evidence="2" id="KW-1185">Reference proteome</keyword>
<dbReference type="Proteomes" id="UP000221937">
    <property type="component" value="Segment"/>
</dbReference>
<sequence length="158" mass="17767">MEKILKLIDVNQTIGEVTLSNGSVLPLPKISMDKIFKLAHFICTEGSGIYNSVQEIMSMTELSAMERFAAVLSVLDPKQIVRLHAIVLGISAEEAVSLDLDETLEILVEYFENTDLGKTYSLIQRLAKTFNKELPDWDKLWETLIPEVEELEQPGQIS</sequence>
<protein>
    <recommendedName>
        <fullName evidence="3">Tail assembly chaperone</fullName>
    </recommendedName>
</protein>
<proteinExistence type="predicted"/>
<name>A0A1B1P7E5_9CAUD</name>
<evidence type="ECO:0000313" key="1">
    <source>
        <dbReference type="EMBL" id="ANT40027.1"/>
    </source>
</evidence>
<organism evidence="1 2">
    <name type="scientific">Bacillus phage vB_BtS_BMBtp14</name>
    <dbReference type="NCBI Taxonomy" id="1868826"/>
    <lineage>
        <taxon>Viruses</taxon>
        <taxon>Duplodnaviria</taxon>
        <taxon>Heunggongvirae</taxon>
        <taxon>Uroviricota</taxon>
        <taxon>Caudoviricetes</taxon>
        <taxon>Skryabinvirinae</taxon>
        <taxon>Bembunaquatrovirus</taxon>
        <taxon>Bembunaquatrovirus BMBtp14</taxon>
    </lineage>
</organism>
<accession>A0A1B1P7E5</accession>